<dbReference type="PRINTS" id="PR00700">
    <property type="entry name" value="PRTYPHPHTASE"/>
</dbReference>
<protein>
    <recommendedName>
        <fullName evidence="2">protein-tyrosine-phosphatase</fullName>
        <ecNumber evidence="2">3.1.3.48</ecNumber>
    </recommendedName>
</protein>
<gene>
    <name evidence="7" type="ORF">A6F54_57</name>
</gene>
<evidence type="ECO:0000259" key="6">
    <source>
        <dbReference type="PROSITE" id="PS50056"/>
    </source>
</evidence>
<feature type="domain" description="Tyrosine specific protein phosphatases" evidence="6">
    <location>
        <begin position="202"/>
        <end position="283"/>
    </location>
</feature>
<dbReference type="SUPFAM" id="SSF52799">
    <property type="entry name" value="(Phosphotyrosine protein) phosphatases II"/>
    <property type="match status" value="1"/>
</dbReference>
<dbReference type="PANTHER" id="PTHR19134:SF562">
    <property type="entry name" value="PROTEIN-TYROSINE-PHOSPHATASE"/>
    <property type="match status" value="1"/>
</dbReference>
<comment type="similarity">
    <text evidence="1">Belongs to the protein-tyrosine phosphatase family.</text>
</comment>
<dbReference type="Gene3D" id="3.90.190.10">
    <property type="entry name" value="Protein tyrosine phosphatase superfamily"/>
    <property type="match status" value="1"/>
</dbReference>
<accession>A0A1D5API4</accession>
<sequence length="320" mass="36907">MAVNLFETVSVSDYFGRATNPRYLDLILHEHFSILNMPIHGTFEKFQKHKNIKKNRNMSIPCWDSSRVILKSDCDVDYVHANYVSGFNADKKFVATQEPTAETLCDFFTMIWQENSYIVVMLTDTAQHSRPICPQYWASNKDCDTILKIFKVSAKKVTLHYHYSEITLSILNKETGESRIIHFFKYFDWPAHGVPGNMAGFLDFIVAINKRQQSLLRKALVIDHILPGPIVVHCSSGIGTGTLCAIDACLYQIVNTATINVQAVVFRIRHQRHSSILSPEQYDFINNVLLYFLETMRTNIWVLLELRSHLFQKDLHLFLV</sequence>
<evidence type="ECO:0000256" key="4">
    <source>
        <dbReference type="ARBA" id="ARBA00022912"/>
    </source>
</evidence>
<dbReference type="InterPro" id="IPR000387">
    <property type="entry name" value="Tyr_Pase_dom"/>
</dbReference>
<keyword evidence="3" id="KW-0378">Hydrolase</keyword>
<dbReference type="InterPro" id="IPR029021">
    <property type="entry name" value="Prot-tyrosine_phosphatase-like"/>
</dbReference>
<proteinExistence type="inferred from homology"/>
<dbReference type="PANTHER" id="PTHR19134">
    <property type="entry name" value="RECEPTOR-TYPE TYROSINE-PROTEIN PHOSPHATASE"/>
    <property type="match status" value="1"/>
</dbReference>
<feature type="domain" description="Tyrosine-protein phosphatase" evidence="5">
    <location>
        <begin position="28"/>
        <end position="292"/>
    </location>
</feature>
<dbReference type="SMART" id="SM00194">
    <property type="entry name" value="PTPc"/>
    <property type="match status" value="1"/>
</dbReference>
<dbReference type="PROSITE" id="PS50055">
    <property type="entry name" value="TYR_PHOSPHATASE_PTP"/>
    <property type="match status" value="1"/>
</dbReference>
<dbReference type="EMBL" id="KX223732">
    <property type="protein sequence ID" value="AOH69130.1"/>
    <property type="molecule type" value="Genomic_DNA"/>
</dbReference>
<evidence type="ECO:0000256" key="1">
    <source>
        <dbReference type="ARBA" id="ARBA00009580"/>
    </source>
</evidence>
<dbReference type="Pfam" id="PF00102">
    <property type="entry name" value="Y_phosphatase"/>
    <property type="match status" value="1"/>
</dbReference>
<reference evidence="7" key="1">
    <citation type="journal article" date="2016" name="PLoS ONE">
        <title>Analysis of Genetic Variation across the Encapsidated Genome of Microplitis demolitor Bracovirus in Parasitoid Wasps.</title>
        <authorList>
            <person name="Burke G.R."/>
        </authorList>
    </citation>
    <scope>NUCLEOTIDE SEQUENCE</scope>
    <source>
        <strain evidence="7">UGA</strain>
    </source>
</reference>
<organism evidence="7">
    <name type="scientific">Microplitis mediator bracovirus</name>
    <dbReference type="NCBI Taxonomy" id="1836595"/>
    <lineage>
        <taxon>Viruses</taxon>
        <taxon>Viruses incertae sedis</taxon>
        <taxon>Polydnaviriformidae</taxon>
        <taxon>Bracoviriform</taxon>
    </lineage>
</organism>
<evidence type="ECO:0000259" key="5">
    <source>
        <dbReference type="PROSITE" id="PS50055"/>
    </source>
</evidence>
<dbReference type="GO" id="GO:0004725">
    <property type="term" value="F:protein tyrosine phosphatase activity"/>
    <property type="evidence" value="ECO:0007669"/>
    <property type="project" value="UniProtKB-EC"/>
</dbReference>
<dbReference type="InterPro" id="IPR003595">
    <property type="entry name" value="Tyr_Pase_cat"/>
</dbReference>
<evidence type="ECO:0000313" key="7">
    <source>
        <dbReference type="EMBL" id="AOH69130.1"/>
    </source>
</evidence>
<dbReference type="PROSITE" id="PS50056">
    <property type="entry name" value="TYR_PHOSPHATASE_2"/>
    <property type="match status" value="1"/>
</dbReference>
<dbReference type="SMART" id="SM00404">
    <property type="entry name" value="PTPc_motif"/>
    <property type="match status" value="1"/>
</dbReference>
<keyword evidence="4" id="KW-0904">Protein phosphatase</keyword>
<dbReference type="EC" id="3.1.3.48" evidence="2"/>
<evidence type="ECO:0000256" key="2">
    <source>
        <dbReference type="ARBA" id="ARBA00013064"/>
    </source>
</evidence>
<dbReference type="InterPro" id="IPR050348">
    <property type="entry name" value="Protein-Tyr_Phosphatase"/>
</dbReference>
<dbReference type="InterPro" id="IPR000242">
    <property type="entry name" value="PTP_cat"/>
</dbReference>
<evidence type="ECO:0000256" key="3">
    <source>
        <dbReference type="ARBA" id="ARBA00022801"/>
    </source>
</evidence>
<name>A0A1D5API4_9VIRU</name>